<dbReference type="Proteomes" id="UP000036313">
    <property type="component" value="Unassembled WGS sequence"/>
</dbReference>
<proteinExistence type="predicted"/>
<accession>A0A0J6VYM6</accession>
<name>A0A0J6VYM6_9MYCO</name>
<dbReference type="Gene3D" id="3.40.640.10">
    <property type="entry name" value="Type I PLP-dependent aspartate aminotransferase-like (Major domain)"/>
    <property type="match status" value="1"/>
</dbReference>
<dbReference type="InterPro" id="IPR015421">
    <property type="entry name" value="PyrdxlP-dep_Trfase_major"/>
</dbReference>
<dbReference type="InterPro" id="IPR000192">
    <property type="entry name" value="Aminotrans_V_dom"/>
</dbReference>
<feature type="domain" description="Aminotransferase class V" evidence="2">
    <location>
        <begin position="65"/>
        <end position="431"/>
    </location>
</feature>
<dbReference type="AlphaFoldDB" id="A0A0J6VYM6"/>
<comment type="caution">
    <text evidence="3">The sequence shown here is derived from an EMBL/GenBank/DDBJ whole genome shotgun (WGS) entry which is preliminary data.</text>
</comment>
<reference evidence="3 4" key="1">
    <citation type="journal article" date="2015" name="Genome Biol. Evol.">
        <title>Characterization of Three Mycobacterium spp. with Potential Use in Bioremediation by Genome Sequencing and Comparative Genomics.</title>
        <authorList>
            <person name="Das S."/>
            <person name="Pettersson B.M."/>
            <person name="Behra P.R."/>
            <person name="Ramesh M."/>
            <person name="Dasgupta S."/>
            <person name="Bhattacharya A."/>
            <person name="Kirsebom L.A."/>
        </authorList>
    </citation>
    <scope>NUCLEOTIDE SEQUENCE [LARGE SCALE GENOMIC DNA]</scope>
    <source>
        <strain evidence="3 4">DSM 44075</strain>
    </source>
</reference>
<evidence type="ECO:0000313" key="4">
    <source>
        <dbReference type="Proteomes" id="UP000036313"/>
    </source>
</evidence>
<sequence>MAAQMTRTGHGMGSTSEVGQSLTVRDAAARRGSLDALRWADMAYDVARVRGLHPSLGDGWVHLDAQHGMLLPDTVSRAVSTAFRGSMPTVASAHPSSRRSAAVLAAARQAVADLVNADPAGVVLGADRAVLLTSLADAASGRVGLGYEVVVSRLDDEANIAPWLRAANRYGAQVKWAEVDIESGELPTWQWEGLVNRATRLVALTSASTTLGTVTELREVTKLVHEVGGLVVVDHSAAAPYRLIDIDEVEADVVALNALAWGGPPIGALVFRDPSLIDAFGSVSLDPEATGPARLELGSHQFGYLAGLVASIEYLAGLEDSAQGSRRERLAVSMRSASGYLDGLFDYLLSSLRVLPTVIVIGSPEERIPVLSFAVENVPAERVVQRLADNGILAIANANSRVLDVIGVNDVGGAVTIGLAHYSTAAEVDQLVRALASLG</sequence>
<dbReference type="PATRIC" id="fig|1807.14.peg.3620"/>
<feature type="region of interest" description="Disordered" evidence="1">
    <location>
        <begin position="1"/>
        <end position="20"/>
    </location>
</feature>
<keyword evidence="3" id="KW-0808">Transferase</keyword>
<protein>
    <submittedName>
        <fullName evidence="3">Putative cysteine desulfurase</fullName>
        <ecNumber evidence="3">2.8.1.7</ecNumber>
    </submittedName>
</protein>
<dbReference type="EC" id="2.8.1.7" evidence="3"/>
<dbReference type="SUPFAM" id="SSF53383">
    <property type="entry name" value="PLP-dependent transferases"/>
    <property type="match status" value="1"/>
</dbReference>
<dbReference type="Gene3D" id="3.90.1150.10">
    <property type="entry name" value="Aspartate Aminotransferase, domain 1"/>
    <property type="match status" value="1"/>
</dbReference>
<dbReference type="EMBL" id="JYNU01000022">
    <property type="protein sequence ID" value="KMO74497.1"/>
    <property type="molecule type" value="Genomic_DNA"/>
</dbReference>
<evidence type="ECO:0000256" key="1">
    <source>
        <dbReference type="SAM" id="MobiDB-lite"/>
    </source>
</evidence>
<gene>
    <name evidence="3" type="primary">csd</name>
    <name evidence="3" type="ORF">MOBUDSM44075_03597</name>
</gene>
<dbReference type="PANTHER" id="PTHR43586">
    <property type="entry name" value="CYSTEINE DESULFURASE"/>
    <property type="match status" value="1"/>
</dbReference>
<evidence type="ECO:0000313" key="3">
    <source>
        <dbReference type="EMBL" id="KMO74497.1"/>
    </source>
</evidence>
<dbReference type="InterPro" id="IPR015422">
    <property type="entry name" value="PyrdxlP-dep_Trfase_small"/>
</dbReference>
<organism evidence="3 4">
    <name type="scientific">Mycolicibacterium obuense</name>
    <dbReference type="NCBI Taxonomy" id="1807"/>
    <lineage>
        <taxon>Bacteria</taxon>
        <taxon>Bacillati</taxon>
        <taxon>Actinomycetota</taxon>
        <taxon>Actinomycetes</taxon>
        <taxon>Mycobacteriales</taxon>
        <taxon>Mycobacteriaceae</taxon>
        <taxon>Mycolicibacterium</taxon>
    </lineage>
</organism>
<dbReference type="InterPro" id="IPR015424">
    <property type="entry name" value="PyrdxlP-dep_Trfase"/>
</dbReference>
<evidence type="ECO:0000259" key="2">
    <source>
        <dbReference type="Pfam" id="PF00266"/>
    </source>
</evidence>
<dbReference type="InterPro" id="IPR011340">
    <property type="entry name" value="Cys_dSase-rel"/>
</dbReference>
<dbReference type="GO" id="GO:0031071">
    <property type="term" value="F:cysteine desulfurase activity"/>
    <property type="evidence" value="ECO:0007669"/>
    <property type="project" value="UniProtKB-EC"/>
</dbReference>
<dbReference type="PANTHER" id="PTHR43586:SF21">
    <property type="entry name" value="PYRIDOXAL PHOSPHATE (PLP)-DEPENDENT ASPARTATE AMINOTRANSFERASE SUPERFAMILY"/>
    <property type="match status" value="1"/>
</dbReference>
<dbReference type="NCBIfam" id="TIGR01976">
    <property type="entry name" value="am_tr_V_VC1184"/>
    <property type="match status" value="1"/>
</dbReference>
<dbReference type="Pfam" id="PF00266">
    <property type="entry name" value="Aminotran_5"/>
    <property type="match status" value="1"/>
</dbReference>